<dbReference type="AlphaFoldDB" id="A0A9N9LQD5"/>
<proteinExistence type="predicted"/>
<dbReference type="InterPro" id="IPR036770">
    <property type="entry name" value="Ankyrin_rpt-contain_sf"/>
</dbReference>
<feature type="repeat" description="ANK" evidence="1">
    <location>
        <begin position="392"/>
        <end position="416"/>
    </location>
</feature>
<organism evidence="2 3">
    <name type="scientific">Hymenoscyphus albidus</name>
    <dbReference type="NCBI Taxonomy" id="595503"/>
    <lineage>
        <taxon>Eukaryota</taxon>
        <taxon>Fungi</taxon>
        <taxon>Dikarya</taxon>
        <taxon>Ascomycota</taxon>
        <taxon>Pezizomycotina</taxon>
        <taxon>Leotiomycetes</taxon>
        <taxon>Helotiales</taxon>
        <taxon>Helotiaceae</taxon>
        <taxon>Hymenoscyphus</taxon>
    </lineage>
</organism>
<dbReference type="SUPFAM" id="SSF48403">
    <property type="entry name" value="Ankyrin repeat"/>
    <property type="match status" value="3"/>
</dbReference>
<feature type="repeat" description="ANK" evidence="1">
    <location>
        <begin position="426"/>
        <end position="448"/>
    </location>
</feature>
<dbReference type="PROSITE" id="PS50088">
    <property type="entry name" value="ANK_REPEAT"/>
    <property type="match status" value="4"/>
</dbReference>
<dbReference type="Gene3D" id="1.25.40.20">
    <property type="entry name" value="Ankyrin repeat-containing domain"/>
    <property type="match status" value="3"/>
</dbReference>
<dbReference type="InterPro" id="IPR002110">
    <property type="entry name" value="Ankyrin_rpt"/>
</dbReference>
<keyword evidence="3" id="KW-1185">Reference proteome</keyword>
<comment type="caution">
    <text evidence="2">The sequence shown here is derived from an EMBL/GenBank/DDBJ whole genome shotgun (WGS) entry which is preliminary data.</text>
</comment>
<evidence type="ECO:0000313" key="2">
    <source>
        <dbReference type="EMBL" id="CAG8978623.1"/>
    </source>
</evidence>
<reference evidence="2" key="1">
    <citation type="submission" date="2021-07" db="EMBL/GenBank/DDBJ databases">
        <authorList>
            <person name="Durling M."/>
        </authorList>
    </citation>
    <scope>NUCLEOTIDE SEQUENCE</scope>
</reference>
<dbReference type="OrthoDB" id="194358at2759"/>
<dbReference type="Pfam" id="PF12796">
    <property type="entry name" value="Ank_2"/>
    <property type="match status" value="3"/>
</dbReference>
<evidence type="ECO:0008006" key="4">
    <source>
        <dbReference type="Google" id="ProtNLM"/>
    </source>
</evidence>
<protein>
    <recommendedName>
        <fullName evidence="4">Ankyrin</fullName>
    </recommendedName>
</protein>
<name>A0A9N9LQD5_9HELO</name>
<accession>A0A9N9LQD5</accession>
<keyword evidence="1" id="KW-0040">ANK repeat</keyword>
<evidence type="ECO:0000256" key="1">
    <source>
        <dbReference type="PROSITE-ProRule" id="PRU00023"/>
    </source>
</evidence>
<evidence type="ECO:0000313" key="3">
    <source>
        <dbReference type="Proteomes" id="UP000701801"/>
    </source>
</evidence>
<dbReference type="PANTHER" id="PTHR24121">
    <property type="entry name" value="NO MECHANORECEPTOR POTENTIAL C, ISOFORM D-RELATED"/>
    <property type="match status" value="1"/>
</dbReference>
<sequence>MERFILSSSKGLAGVTKSKNKTVQSIHESVRDYLLRGKGFETLRAGLKNIPGQSHDALKDCCLMYLEFDKSDYIPEKLPLASTEEAASLRQIVYQTFPFLHYVTENIFYHADCSHGNGVEQLGFLDDLLAIGGSDMHLPNTHCSTPVLAVPRLKYHIKAWILTRNLLEKFQIRRYTPDGSLLYIFAERDLSNLLRLELARVPHMDIKGERYGFPVHAAIANSCDLALRTFLAAGSSLFTESEHEEAVQCVRENRREITSQSTETLLSWALKNRKLPLIKIFHRSEKVDNSSIKTSMKDFLLNATYHGKSDWVKLVSSADLFASDPLLIQSALCSAAAQGHEEVAKLIIQYGKAIVNSTNEYVKGPLWHAATSGHAGILRLLLEYTIDSSVTRGFLPLLEAAHKGHTELVKILLQTGKFDINCSDDFGRTPFLLAVSMGHMEVVKMLIEIEECDINRRDIEFNTPLSEAISKGCLEIVKLLIATGRHAAVVKLLLDTDKCFVNIKDPTGDTPLSLAARSNQVDVVRLLLQIPGCDINSKNIAGNTPLSLAAREGAVEVLRVLLETGQCDIDSKNCMGETPLLLAIRLQCPTAVDILKMFLATDKCDLNSMETVEKWNSEAVQILFDTGRCDLNFLDRKRDTPLLAAANQCCTEIAGMILKSGGADLARTNIYGQTAREIASGYGNTGLFEIIDEYSHGSGMVIDWDEPLSEPEQP</sequence>
<dbReference type="SMART" id="SM00248">
    <property type="entry name" value="ANK"/>
    <property type="match status" value="9"/>
</dbReference>
<feature type="repeat" description="ANK" evidence="1">
    <location>
        <begin position="507"/>
        <end position="529"/>
    </location>
</feature>
<dbReference type="PANTHER" id="PTHR24121:SF23">
    <property type="entry name" value="NO MECHANORECEPTOR POTENTIAL C, ISOFORM H"/>
    <property type="match status" value="1"/>
</dbReference>
<gene>
    <name evidence="2" type="ORF">HYALB_00013223</name>
</gene>
<dbReference type="PROSITE" id="PS50297">
    <property type="entry name" value="ANK_REP_REGION"/>
    <property type="match status" value="4"/>
</dbReference>
<feature type="repeat" description="ANK" evidence="1">
    <location>
        <begin position="541"/>
        <end position="565"/>
    </location>
</feature>
<dbReference type="Proteomes" id="UP000701801">
    <property type="component" value="Unassembled WGS sequence"/>
</dbReference>
<dbReference type="EMBL" id="CAJVRM010000270">
    <property type="protein sequence ID" value="CAG8978623.1"/>
    <property type="molecule type" value="Genomic_DNA"/>
</dbReference>